<dbReference type="InterPro" id="IPR050583">
    <property type="entry name" value="Mycobacterial_A85_antigen"/>
</dbReference>
<evidence type="ECO:0000313" key="2">
    <source>
        <dbReference type="Proteomes" id="UP000027616"/>
    </source>
</evidence>
<dbReference type="eggNOG" id="COG2819">
    <property type="taxonomic scope" value="Bacteria"/>
</dbReference>
<dbReference type="STRING" id="1433126.BN938_2066"/>
<dbReference type="OrthoDB" id="9803578at2"/>
<dbReference type="EMBL" id="HG934468">
    <property type="protein sequence ID" value="CDN32139.1"/>
    <property type="molecule type" value="Genomic_DNA"/>
</dbReference>
<dbReference type="InterPro" id="IPR000801">
    <property type="entry name" value="Esterase-like"/>
</dbReference>
<sequence length="295" mass="33788">MKKLLAATMLLATFALKAQKIEYHNALASEYVATRNVEVWLPKEYANEPERRFPVLYMHDGQNVFNPATSYTGTAWEADSTAGAMIAAGRIEPMIIVAVWNSPKRFQEYCPQKPVAEADLEVRDYLNNLRKDYQKELVADEYLKFLVTELKPFIDKTYRTKTDARNTSICGSSMGGLISMYAICEYPDVFGQAACVSTHWPLGYNNDNPAVSQVLKNYFNKYVPSPLNHRLYFDHGTATLDALYEVHQNQVDEIMVAKGYERGRNWDTKKFEGAIHTESAWRDRFDIILTFLYGK</sequence>
<dbReference type="SUPFAM" id="SSF53474">
    <property type="entry name" value="alpha/beta-Hydrolases"/>
    <property type="match status" value="1"/>
</dbReference>
<proteinExistence type="predicted"/>
<accession>A0A060RDU9</accession>
<dbReference type="Pfam" id="PF00756">
    <property type="entry name" value="Esterase"/>
    <property type="match status" value="1"/>
</dbReference>
<evidence type="ECO:0000313" key="1">
    <source>
        <dbReference type="EMBL" id="CDN32139.1"/>
    </source>
</evidence>
<name>A0A060RDU9_9BACT</name>
<dbReference type="Proteomes" id="UP000027616">
    <property type="component" value="Chromosome I"/>
</dbReference>
<reference evidence="1 2" key="1">
    <citation type="journal article" date="2015" name="Genome Announc.">
        <title>Complete Genome Sequence of the Novel Leech Symbiont Mucinivorans hirudinis M3T.</title>
        <authorList>
            <person name="Nelson M.C."/>
            <person name="Bomar L."/>
            <person name="Graf J."/>
        </authorList>
    </citation>
    <scope>NUCLEOTIDE SEQUENCE [LARGE SCALE GENOMIC DNA]</scope>
    <source>
        <strain evidence="2">M3</strain>
    </source>
</reference>
<protein>
    <submittedName>
        <fullName evidence="1">Putative esterase</fullName>
    </submittedName>
</protein>
<organism evidence="1 2">
    <name type="scientific">Mucinivorans hirudinis</name>
    <dbReference type="NCBI Taxonomy" id="1433126"/>
    <lineage>
        <taxon>Bacteria</taxon>
        <taxon>Pseudomonadati</taxon>
        <taxon>Bacteroidota</taxon>
        <taxon>Bacteroidia</taxon>
        <taxon>Bacteroidales</taxon>
        <taxon>Rikenellaceae</taxon>
        <taxon>Mucinivorans</taxon>
    </lineage>
</organism>
<keyword evidence="2" id="KW-1185">Reference proteome</keyword>
<dbReference type="HOGENOM" id="CLU_039834_1_2_10"/>
<dbReference type="PANTHER" id="PTHR48098:SF6">
    <property type="entry name" value="FERRI-BACILLIBACTIN ESTERASE BESA"/>
    <property type="match status" value="1"/>
</dbReference>
<dbReference type="AlphaFoldDB" id="A0A060RDU9"/>
<dbReference type="Gene3D" id="3.40.50.1820">
    <property type="entry name" value="alpha/beta hydrolase"/>
    <property type="match status" value="1"/>
</dbReference>
<dbReference type="PANTHER" id="PTHR48098">
    <property type="entry name" value="ENTEROCHELIN ESTERASE-RELATED"/>
    <property type="match status" value="1"/>
</dbReference>
<dbReference type="InterPro" id="IPR029058">
    <property type="entry name" value="AB_hydrolase_fold"/>
</dbReference>
<dbReference type="KEGG" id="rbc:BN938_2066"/>
<dbReference type="PATRIC" id="fig|1433126.3.peg.2039"/>
<gene>
    <name evidence="1" type="ORF">BN938_2066</name>
</gene>